<feature type="domain" description="O-methyltransferase dimerisation" evidence="6">
    <location>
        <begin position="79"/>
        <end position="139"/>
    </location>
</feature>
<feature type="compositionally biased region" description="Basic and acidic residues" evidence="4">
    <location>
        <begin position="1"/>
        <end position="20"/>
    </location>
</feature>
<evidence type="ECO:0000259" key="6">
    <source>
        <dbReference type="Pfam" id="PF08100"/>
    </source>
</evidence>
<gene>
    <name evidence="7" type="ORF">D5H75_25815</name>
</gene>
<reference evidence="7 8" key="1">
    <citation type="submission" date="2018-09" db="EMBL/GenBank/DDBJ databases">
        <title>YIM 75507 draft genome.</title>
        <authorList>
            <person name="Tang S."/>
            <person name="Feng Y."/>
        </authorList>
    </citation>
    <scope>NUCLEOTIDE SEQUENCE [LARGE SCALE GENOMIC DNA]</scope>
    <source>
        <strain evidence="7 8">YIM 75507</strain>
    </source>
</reference>
<dbReference type="SUPFAM" id="SSF46785">
    <property type="entry name" value="Winged helix' DNA-binding domain"/>
    <property type="match status" value="1"/>
</dbReference>
<dbReference type="Proteomes" id="UP000265768">
    <property type="component" value="Unassembled WGS sequence"/>
</dbReference>
<dbReference type="Gene3D" id="3.40.50.150">
    <property type="entry name" value="Vaccinia Virus protein VP39"/>
    <property type="match status" value="1"/>
</dbReference>
<dbReference type="Gene3D" id="1.10.10.10">
    <property type="entry name" value="Winged helix-like DNA-binding domain superfamily/Winged helix DNA-binding domain"/>
    <property type="match status" value="1"/>
</dbReference>
<dbReference type="PROSITE" id="PS51683">
    <property type="entry name" value="SAM_OMT_II"/>
    <property type="match status" value="1"/>
</dbReference>
<evidence type="ECO:0000313" key="8">
    <source>
        <dbReference type="Proteomes" id="UP000265768"/>
    </source>
</evidence>
<evidence type="ECO:0000256" key="1">
    <source>
        <dbReference type="ARBA" id="ARBA00022603"/>
    </source>
</evidence>
<keyword evidence="8" id="KW-1185">Reference proteome</keyword>
<dbReference type="GO" id="GO:0046983">
    <property type="term" value="F:protein dimerization activity"/>
    <property type="evidence" value="ECO:0007669"/>
    <property type="project" value="InterPro"/>
</dbReference>
<dbReference type="OrthoDB" id="4145676at2"/>
<evidence type="ECO:0000259" key="5">
    <source>
        <dbReference type="Pfam" id="PF00891"/>
    </source>
</evidence>
<dbReference type="PANTHER" id="PTHR43712">
    <property type="entry name" value="PUTATIVE (AFU_ORTHOLOGUE AFUA_4G14580)-RELATED"/>
    <property type="match status" value="1"/>
</dbReference>
<dbReference type="CDD" id="cd02440">
    <property type="entry name" value="AdoMet_MTases"/>
    <property type="match status" value="1"/>
</dbReference>
<sequence length="392" mass="41180">MTAPRRETGGGARADARDAAVTRGAPEPAGAPETRDAGPEAGGPKAGGLETGGLGTGDLEAGDLETAVELWRLADPSVAFALRAVASLGVPDHLAAGPLTVPELAAASGADPAALGRVLRALAAKGVFEQAGPGRYGLAGPGQALRSDHPLSLREAYGLWPEHVRAWAEYAHSVRTGEAAFERAHGVPHRRYRADNPAEDARMDRAHRAATRVDVLMLVRVYDWSAVRTVVDVGGGTGAFLVGLLSRFPRMRGVLFDLPRMVARAGEVLPGSGVEDRVEVVGGDFFEAVPPGGDVYVLKAVLGGWADEPARRILATVRAAMPPGARLLVIEPILQYGAAFTMGNVVHLQSLVLYGGPDRTREDYDRLAAEAGLRVTRVVPRATLPILELVPL</sequence>
<keyword evidence="3" id="KW-0949">S-adenosyl-L-methionine</keyword>
<dbReference type="GO" id="GO:0008171">
    <property type="term" value="F:O-methyltransferase activity"/>
    <property type="evidence" value="ECO:0007669"/>
    <property type="project" value="InterPro"/>
</dbReference>
<dbReference type="Pfam" id="PF08100">
    <property type="entry name" value="Dimerisation"/>
    <property type="match status" value="1"/>
</dbReference>
<evidence type="ECO:0000256" key="2">
    <source>
        <dbReference type="ARBA" id="ARBA00022679"/>
    </source>
</evidence>
<feature type="domain" description="O-methyltransferase C-terminal" evidence="5">
    <location>
        <begin position="167"/>
        <end position="373"/>
    </location>
</feature>
<dbReference type="InterPro" id="IPR001077">
    <property type="entry name" value="COMT_C"/>
</dbReference>
<dbReference type="PIRSF" id="PIRSF005739">
    <property type="entry name" value="O-mtase"/>
    <property type="match status" value="1"/>
</dbReference>
<feature type="region of interest" description="Disordered" evidence="4">
    <location>
        <begin position="1"/>
        <end position="58"/>
    </location>
</feature>
<evidence type="ECO:0000256" key="4">
    <source>
        <dbReference type="SAM" id="MobiDB-lite"/>
    </source>
</evidence>
<keyword evidence="1 7" id="KW-0489">Methyltransferase</keyword>
<dbReference type="RefSeq" id="WP_119929114.1">
    <property type="nucleotide sequence ID" value="NZ_QZEY01000011.1"/>
</dbReference>
<dbReference type="InterPro" id="IPR036388">
    <property type="entry name" value="WH-like_DNA-bd_sf"/>
</dbReference>
<dbReference type="Gene3D" id="1.10.287.1350">
    <property type="match status" value="1"/>
</dbReference>
<evidence type="ECO:0000256" key="3">
    <source>
        <dbReference type="ARBA" id="ARBA00022691"/>
    </source>
</evidence>
<dbReference type="InterPro" id="IPR036390">
    <property type="entry name" value="WH_DNA-bd_sf"/>
</dbReference>
<dbReference type="SUPFAM" id="SSF53335">
    <property type="entry name" value="S-adenosyl-L-methionine-dependent methyltransferases"/>
    <property type="match status" value="1"/>
</dbReference>
<evidence type="ECO:0000313" key="7">
    <source>
        <dbReference type="EMBL" id="RJL27213.1"/>
    </source>
</evidence>
<keyword evidence="2 7" id="KW-0808">Transferase</keyword>
<dbReference type="InterPro" id="IPR029063">
    <property type="entry name" value="SAM-dependent_MTases_sf"/>
</dbReference>
<dbReference type="EMBL" id="QZEY01000011">
    <property type="protein sequence ID" value="RJL27213.1"/>
    <property type="molecule type" value="Genomic_DNA"/>
</dbReference>
<feature type="compositionally biased region" description="Gly residues" evidence="4">
    <location>
        <begin position="40"/>
        <end position="56"/>
    </location>
</feature>
<dbReference type="InterPro" id="IPR016461">
    <property type="entry name" value="COMT-like"/>
</dbReference>
<name>A0A3A4AN19_9ACTN</name>
<protein>
    <submittedName>
        <fullName evidence="7">Methyltransferase</fullName>
    </submittedName>
</protein>
<accession>A0A3A4AN19</accession>
<dbReference type="GO" id="GO:0032259">
    <property type="term" value="P:methylation"/>
    <property type="evidence" value="ECO:0007669"/>
    <property type="project" value="UniProtKB-KW"/>
</dbReference>
<organism evidence="7 8">
    <name type="scientific">Bailinhaonella thermotolerans</name>
    <dbReference type="NCBI Taxonomy" id="1070861"/>
    <lineage>
        <taxon>Bacteria</taxon>
        <taxon>Bacillati</taxon>
        <taxon>Actinomycetota</taxon>
        <taxon>Actinomycetes</taxon>
        <taxon>Streptosporangiales</taxon>
        <taxon>Streptosporangiaceae</taxon>
        <taxon>Bailinhaonella</taxon>
    </lineage>
</organism>
<dbReference type="Pfam" id="PF00891">
    <property type="entry name" value="Methyltransf_2"/>
    <property type="match status" value="1"/>
</dbReference>
<dbReference type="InterPro" id="IPR012967">
    <property type="entry name" value="COMT_dimerisation"/>
</dbReference>
<dbReference type="AlphaFoldDB" id="A0A3A4AN19"/>
<proteinExistence type="predicted"/>
<comment type="caution">
    <text evidence="7">The sequence shown here is derived from an EMBL/GenBank/DDBJ whole genome shotgun (WGS) entry which is preliminary data.</text>
</comment>
<dbReference type="PANTHER" id="PTHR43712:SF2">
    <property type="entry name" value="O-METHYLTRANSFERASE CICE"/>
    <property type="match status" value="1"/>
</dbReference>